<keyword evidence="5" id="KW-1185">Reference proteome</keyword>
<gene>
    <name evidence="4" type="ORF">PV04_02276</name>
</gene>
<evidence type="ECO:0000313" key="5">
    <source>
        <dbReference type="Proteomes" id="UP000054266"/>
    </source>
</evidence>
<proteinExistence type="inferred from homology"/>
<evidence type="ECO:0000256" key="2">
    <source>
        <dbReference type="ARBA" id="ARBA00022857"/>
    </source>
</evidence>
<dbReference type="PRINTS" id="PR00081">
    <property type="entry name" value="GDHRDH"/>
</dbReference>
<evidence type="ECO:0000256" key="3">
    <source>
        <dbReference type="ARBA" id="ARBA00023002"/>
    </source>
</evidence>
<evidence type="ECO:0000256" key="1">
    <source>
        <dbReference type="ARBA" id="ARBA00006484"/>
    </source>
</evidence>
<dbReference type="EMBL" id="KN846957">
    <property type="protein sequence ID" value="KIW69964.1"/>
    <property type="molecule type" value="Genomic_DNA"/>
</dbReference>
<dbReference type="Gene3D" id="3.40.50.720">
    <property type="entry name" value="NAD(P)-binding Rossmann-like Domain"/>
    <property type="match status" value="1"/>
</dbReference>
<evidence type="ECO:0000313" key="4">
    <source>
        <dbReference type="EMBL" id="KIW69964.1"/>
    </source>
</evidence>
<dbReference type="HOGENOM" id="CLU_010194_44_6_1"/>
<dbReference type="PANTHER" id="PTHR24320:SF154">
    <property type="entry name" value="OXIDOREDUCTASE, SHORT-CHAIN DEHYDROGENASE_REDUCTASE FAMILY (AFU_ORTHOLOGUE AFUA_2G04560)"/>
    <property type="match status" value="1"/>
</dbReference>
<dbReference type="PANTHER" id="PTHR24320">
    <property type="entry name" value="RETINOL DEHYDROGENASE"/>
    <property type="match status" value="1"/>
</dbReference>
<dbReference type="InterPro" id="IPR036291">
    <property type="entry name" value="NAD(P)-bd_dom_sf"/>
</dbReference>
<dbReference type="InterPro" id="IPR002347">
    <property type="entry name" value="SDR_fam"/>
</dbReference>
<reference evidence="4 5" key="1">
    <citation type="submission" date="2015-01" db="EMBL/GenBank/DDBJ databases">
        <title>The Genome Sequence of Capronia semiimmersa CBS27337.</title>
        <authorList>
            <consortium name="The Broad Institute Genomics Platform"/>
            <person name="Cuomo C."/>
            <person name="de Hoog S."/>
            <person name="Gorbushina A."/>
            <person name="Stielow B."/>
            <person name="Teixiera M."/>
            <person name="Abouelleil A."/>
            <person name="Chapman S.B."/>
            <person name="Priest M."/>
            <person name="Young S.K."/>
            <person name="Wortman J."/>
            <person name="Nusbaum C."/>
            <person name="Birren B."/>
        </authorList>
    </citation>
    <scope>NUCLEOTIDE SEQUENCE [LARGE SCALE GENOMIC DNA]</scope>
    <source>
        <strain evidence="4 5">CBS 27337</strain>
    </source>
</reference>
<dbReference type="GO" id="GO:0016491">
    <property type="term" value="F:oxidoreductase activity"/>
    <property type="evidence" value="ECO:0007669"/>
    <property type="project" value="UniProtKB-KW"/>
</dbReference>
<accession>A0A0D2GCX5</accession>
<evidence type="ECO:0008006" key="6">
    <source>
        <dbReference type="Google" id="ProtNLM"/>
    </source>
</evidence>
<dbReference type="AlphaFoldDB" id="A0A0D2GCX5"/>
<comment type="similarity">
    <text evidence="1">Belongs to the short-chain dehydrogenases/reductases (SDR) family.</text>
</comment>
<keyword evidence="3" id="KW-0560">Oxidoreductase</keyword>
<name>A0A0D2GCX5_9EURO</name>
<dbReference type="Proteomes" id="UP000054266">
    <property type="component" value="Unassembled WGS sequence"/>
</dbReference>
<dbReference type="SUPFAM" id="SSF51735">
    <property type="entry name" value="NAD(P)-binding Rossmann-fold domains"/>
    <property type="match status" value="1"/>
</dbReference>
<organism evidence="4 5">
    <name type="scientific">Phialophora macrospora</name>
    <dbReference type="NCBI Taxonomy" id="1851006"/>
    <lineage>
        <taxon>Eukaryota</taxon>
        <taxon>Fungi</taxon>
        <taxon>Dikarya</taxon>
        <taxon>Ascomycota</taxon>
        <taxon>Pezizomycotina</taxon>
        <taxon>Eurotiomycetes</taxon>
        <taxon>Chaetothyriomycetidae</taxon>
        <taxon>Chaetothyriales</taxon>
        <taxon>Herpotrichiellaceae</taxon>
        <taxon>Phialophora</taxon>
    </lineage>
</organism>
<dbReference type="Pfam" id="PF00106">
    <property type="entry name" value="adh_short"/>
    <property type="match status" value="1"/>
</dbReference>
<keyword evidence="2" id="KW-0521">NADP</keyword>
<sequence length="307" mass="33389">MSFTPQSIPSLSGRVFFVTGGTAGLGAGTISLLAQHNPAHIYFSGRNARNAQSVIDKVKSANPDVPVTFIECDLANLSSVKKAAENFLGQAERLDVFYANAGIMALPPGTTQDGYELQFGTNHMGHALLIKLLLPLMQRTAEQPGADVRIVLSSSVAYKQAPSEGIAFKTLKTPQDNLGGMIPGGKWCRYGQSKLANLLYARSLAKRYPNITSVSIHPGYIKTDLFANVSFMTALPVRIMASGQWTSVEEGPYNQTWAGTTPKQNLENGSYYVPVAKKGTLETAWARDEKLADRLWDWTEKELAAFV</sequence>
<dbReference type="STRING" id="5601.A0A0D2GCX5"/>
<protein>
    <recommendedName>
        <fullName evidence="6">Oxidoreductase</fullName>
    </recommendedName>
</protein>